<evidence type="ECO:0000256" key="10">
    <source>
        <dbReference type="PROSITE-ProRule" id="PRU00502"/>
    </source>
</evidence>
<dbReference type="Gene3D" id="3.90.70.10">
    <property type="entry name" value="Cysteine proteinases"/>
    <property type="match status" value="2"/>
</dbReference>
<sequence length="993" mass="107680">MARKKGKRPARSMSVQTRQMAQTPSQEDATLSNTGDQVDALLREDTLPADGSLTIAGGPKCSHLKQVKIPKLKKCLSAQFDHARQCQLCAKECETASAKIPALSSQDMADDHTLLCLVCGKAFCVPAETKLPLAIEAMATGHVHEHFIRNNHLHALFLHLVTDTFWCLACQSAIQAGPRKNQLLLECKAAIDHIVHDQAYTPADPTDPPAAGGKMVLLASVRPSQPLSSASALNLPPPVTSSEPRKPLVPVCGLTNLGNTCFFNSVMQSLMATRSLREHLQLNIPSPPSQPANANAQPDPLAVLYECTPTLPPLTLQTLLLFNTVWNHCRRGESVTVNPRGLFDAVAQRWRQFRGYHQQDSHEFLRILLDALQGDAQKLQKSESPVPTPSRSGTPLTASGADMDEDTEITHPSGNLGHPSKMPFGDKVAVEDILVNLVDKGTSTPSNGDTVSTYIDKVFAGTLTNLIVCDVCHTLVQSHEPLFDLSLAVSTTGPDAFEVKSPRRKKSKIKADDNLMGLLPLGYSSLGNLSSDGSGVDTLGLRSGHTSSASMESNDTQMLSDNEGTGTYHSGDNADDMALLSEVSSQASIQAISEPGVTKMTKKLRTMSIDKNRLTPPDSMEDDHGSDGDDEEDNDNYSFIDVDDSGEDLGSGSGDGQSIASMVIDEAIQHRRHLVEQLFQPTRAHLAPSGPPSKAAASSLETLSIQGKAKMLWQCLEQFAEVERLEGDNAYACENCAKRAKGQVQSTSTPITSHPTFNALPKKGSDSDSEPPSSPGSTTKDSLLHSSPRVATKEEDVPTPKYVYRPARRRYLLQSPTPQVLIIQLKRFQQVFTLRSMMTRKVNNEVIFPEHLDLSPFVIPPAIVKQVAAMTPAVEPDSVQSTPTGLSPTLRSSSYLPSQSTTHDALADENHETIAETLDHGSYYYRLYAVIEHMGTLNFGHYVAYVATSPSGGDRARQWVYCSDTSVRPSSLQEALGAQAYLLFYEKVEGPVV</sequence>
<dbReference type="GO" id="GO:0005829">
    <property type="term" value="C:cytosol"/>
    <property type="evidence" value="ECO:0007669"/>
    <property type="project" value="TreeGrafter"/>
</dbReference>
<feature type="compositionally biased region" description="Acidic residues" evidence="12">
    <location>
        <begin position="628"/>
        <end position="647"/>
    </location>
</feature>
<reference evidence="15" key="1">
    <citation type="submission" date="2022-07" db="EMBL/GenBank/DDBJ databases">
        <title>Phylogenomic reconstructions and comparative analyses of Kickxellomycotina fungi.</title>
        <authorList>
            <person name="Reynolds N.K."/>
            <person name="Stajich J.E."/>
            <person name="Barry K."/>
            <person name="Grigoriev I.V."/>
            <person name="Crous P."/>
            <person name="Smith M.E."/>
        </authorList>
    </citation>
    <scope>NUCLEOTIDE SEQUENCE</scope>
    <source>
        <strain evidence="15">RSA 567</strain>
    </source>
</reference>
<comment type="caution">
    <text evidence="15">The sequence shown here is derived from an EMBL/GenBank/DDBJ whole genome shotgun (WGS) entry which is preliminary data.</text>
</comment>
<keyword evidence="7 11" id="KW-0378">Hydrolase</keyword>
<dbReference type="InterPro" id="IPR001394">
    <property type="entry name" value="Peptidase_C19_UCH"/>
</dbReference>
<dbReference type="PROSITE" id="PS00972">
    <property type="entry name" value="USP_1"/>
    <property type="match status" value="1"/>
</dbReference>
<dbReference type="PROSITE" id="PS50235">
    <property type="entry name" value="USP_3"/>
    <property type="match status" value="1"/>
</dbReference>
<comment type="similarity">
    <text evidence="2 11">Belongs to the peptidase C19 family.</text>
</comment>
<evidence type="ECO:0000256" key="8">
    <source>
        <dbReference type="ARBA" id="ARBA00022807"/>
    </source>
</evidence>
<feature type="compositionally biased region" description="Polar residues" evidence="12">
    <location>
        <begin position="13"/>
        <end position="33"/>
    </location>
</feature>
<evidence type="ECO:0000256" key="11">
    <source>
        <dbReference type="RuleBase" id="RU366025"/>
    </source>
</evidence>
<feature type="region of interest" description="Disordered" evidence="12">
    <location>
        <begin position="1"/>
        <end position="33"/>
    </location>
</feature>
<dbReference type="Gene3D" id="3.30.40.10">
    <property type="entry name" value="Zinc/RING finger domain, C3HC4 (zinc finger)"/>
    <property type="match status" value="1"/>
</dbReference>
<dbReference type="OrthoDB" id="420187at2759"/>
<evidence type="ECO:0000256" key="7">
    <source>
        <dbReference type="ARBA" id="ARBA00022801"/>
    </source>
</evidence>
<evidence type="ECO:0000256" key="6">
    <source>
        <dbReference type="ARBA" id="ARBA00022786"/>
    </source>
</evidence>
<evidence type="ECO:0000313" key="15">
    <source>
        <dbReference type="EMBL" id="KAJ1977248.1"/>
    </source>
</evidence>
<dbReference type="GO" id="GO:0005634">
    <property type="term" value="C:nucleus"/>
    <property type="evidence" value="ECO:0007669"/>
    <property type="project" value="TreeGrafter"/>
</dbReference>
<feature type="compositionally biased region" description="Polar residues" evidence="12">
    <location>
        <begin position="544"/>
        <end position="570"/>
    </location>
</feature>
<evidence type="ECO:0000313" key="16">
    <source>
        <dbReference type="Proteomes" id="UP001151582"/>
    </source>
</evidence>
<feature type="compositionally biased region" description="Polar residues" evidence="12">
    <location>
        <begin position="382"/>
        <end position="397"/>
    </location>
</feature>
<keyword evidence="5 10" id="KW-0863">Zinc-finger</keyword>
<dbReference type="AlphaFoldDB" id="A0A9W8B734"/>
<dbReference type="InterPro" id="IPR038765">
    <property type="entry name" value="Papain-like_cys_pep_sf"/>
</dbReference>
<dbReference type="SUPFAM" id="SSF54001">
    <property type="entry name" value="Cysteine proteinases"/>
    <property type="match status" value="1"/>
</dbReference>
<feature type="region of interest" description="Disordered" evidence="12">
    <location>
        <begin position="540"/>
        <end position="574"/>
    </location>
</feature>
<proteinExistence type="inferred from homology"/>
<feature type="region of interest" description="Disordered" evidence="12">
    <location>
        <begin position="875"/>
        <end position="900"/>
    </location>
</feature>
<keyword evidence="16" id="KW-1185">Reference proteome</keyword>
<feature type="region of interest" description="Disordered" evidence="12">
    <location>
        <begin position="607"/>
        <end position="657"/>
    </location>
</feature>
<feature type="region of interest" description="Disordered" evidence="12">
    <location>
        <begin position="742"/>
        <end position="801"/>
    </location>
</feature>
<dbReference type="PANTHER" id="PTHR24006">
    <property type="entry name" value="UBIQUITIN CARBOXYL-TERMINAL HYDROLASE"/>
    <property type="match status" value="1"/>
</dbReference>
<keyword evidence="4" id="KW-0479">Metal-binding</keyword>
<evidence type="ECO:0000256" key="1">
    <source>
        <dbReference type="ARBA" id="ARBA00000707"/>
    </source>
</evidence>
<dbReference type="InterPro" id="IPR018200">
    <property type="entry name" value="USP_CS"/>
</dbReference>
<feature type="domain" description="UBP-type" evidence="14">
    <location>
        <begin position="59"/>
        <end position="194"/>
    </location>
</feature>
<accession>A0A9W8B734</accession>
<evidence type="ECO:0000256" key="4">
    <source>
        <dbReference type="ARBA" id="ARBA00022723"/>
    </source>
</evidence>
<evidence type="ECO:0000259" key="14">
    <source>
        <dbReference type="PROSITE" id="PS50271"/>
    </source>
</evidence>
<evidence type="ECO:0000256" key="3">
    <source>
        <dbReference type="ARBA" id="ARBA00022670"/>
    </source>
</evidence>
<dbReference type="InterPro" id="IPR028889">
    <property type="entry name" value="USP"/>
</dbReference>
<dbReference type="EMBL" id="JANBQB010000363">
    <property type="protein sequence ID" value="KAJ1977248.1"/>
    <property type="molecule type" value="Genomic_DNA"/>
</dbReference>
<gene>
    <name evidence="15" type="ORF">H4R34_003654</name>
</gene>
<dbReference type="GO" id="GO:0008270">
    <property type="term" value="F:zinc ion binding"/>
    <property type="evidence" value="ECO:0007669"/>
    <property type="project" value="UniProtKB-KW"/>
</dbReference>
<evidence type="ECO:0000256" key="2">
    <source>
        <dbReference type="ARBA" id="ARBA00009085"/>
    </source>
</evidence>
<dbReference type="Proteomes" id="UP001151582">
    <property type="component" value="Unassembled WGS sequence"/>
</dbReference>
<evidence type="ECO:0000256" key="12">
    <source>
        <dbReference type="SAM" id="MobiDB-lite"/>
    </source>
</evidence>
<feature type="domain" description="USP" evidence="13">
    <location>
        <begin position="252"/>
        <end position="988"/>
    </location>
</feature>
<dbReference type="InterPro" id="IPR001607">
    <property type="entry name" value="Znf_UBP"/>
</dbReference>
<feature type="region of interest" description="Disordered" evidence="12">
    <location>
        <begin position="378"/>
        <end position="422"/>
    </location>
</feature>
<keyword evidence="6 11" id="KW-0833">Ubl conjugation pathway</keyword>
<feature type="compositionally biased region" description="Polar residues" evidence="12">
    <location>
        <begin position="878"/>
        <end position="900"/>
    </location>
</feature>
<evidence type="ECO:0000259" key="13">
    <source>
        <dbReference type="PROSITE" id="PS50235"/>
    </source>
</evidence>
<organism evidence="15 16">
    <name type="scientific">Dimargaris verticillata</name>
    <dbReference type="NCBI Taxonomy" id="2761393"/>
    <lineage>
        <taxon>Eukaryota</taxon>
        <taxon>Fungi</taxon>
        <taxon>Fungi incertae sedis</taxon>
        <taxon>Zoopagomycota</taxon>
        <taxon>Kickxellomycotina</taxon>
        <taxon>Dimargaritomycetes</taxon>
        <taxon>Dimargaritales</taxon>
        <taxon>Dimargaritaceae</taxon>
        <taxon>Dimargaris</taxon>
    </lineage>
</organism>
<evidence type="ECO:0000256" key="9">
    <source>
        <dbReference type="ARBA" id="ARBA00022833"/>
    </source>
</evidence>
<dbReference type="GO" id="GO:0016579">
    <property type="term" value="P:protein deubiquitination"/>
    <property type="evidence" value="ECO:0007669"/>
    <property type="project" value="InterPro"/>
</dbReference>
<dbReference type="PANTHER" id="PTHR24006:SF888">
    <property type="entry name" value="UBIQUITIN CARBOXYL-TERMINAL HYDROLASE 30"/>
    <property type="match status" value="1"/>
</dbReference>
<dbReference type="Pfam" id="PF02148">
    <property type="entry name" value="zf-UBP"/>
    <property type="match status" value="1"/>
</dbReference>
<keyword evidence="9" id="KW-0862">Zinc</keyword>
<protein>
    <recommendedName>
        <fullName evidence="11">Ubiquitin carboxyl-terminal hydrolase</fullName>
        <ecNumber evidence="11">3.4.19.12</ecNumber>
    </recommendedName>
</protein>
<keyword evidence="3 11" id="KW-0645">Protease</keyword>
<dbReference type="EC" id="3.4.19.12" evidence="11"/>
<dbReference type="SUPFAM" id="SSF57850">
    <property type="entry name" value="RING/U-box"/>
    <property type="match status" value="1"/>
</dbReference>
<feature type="compositionally biased region" description="Polar residues" evidence="12">
    <location>
        <begin position="743"/>
        <end position="756"/>
    </location>
</feature>
<keyword evidence="8 11" id="KW-0788">Thiol protease</keyword>
<dbReference type="PROSITE" id="PS50271">
    <property type="entry name" value="ZF_UBP"/>
    <property type="match status" value="1"/>
</dbReference>
<dbReference type="InterPro" id="IPR013083">
    <property type="entry name" value="Znf_RING/FYVE/PHD"/>
</dbReference>
<comment type="catalytic activity">
    <reaction evidence="1 11">
        <text>Thiol-dependent hydrolysis of ester, thioester, amide, peptide and isopeptide bonds formed by the C-terminal Gly of ubiquitin (a 76-residue protein attached to proteins as an intracellular targeting signal).</text>
        <dbReference type="EC" id="3.4.19.12"/>
    </reaction>
</comment>
<feature type="compositionally biased region" description="Basic residues" evidence="12">
    <location>
        <begin position="1"/>
        <end position="10"/>
    </location>
</feature>
<dbReference type="GO" id="GO:0004843">
    <property type="term" value="F:cysteine-type deubiquitinase activity"/>
    <property type="evidence" value="ECO:0007669"/>
    <property type="project" value="UniProtKB-UniRule"/>
</dbReference>
<name>A0A9W8B734_9FUNG</name>
<dbReference type="GO" id="GO:0006508">
    <property type="term" value="P:proteolysis"/>
    <property type="evidence" value="ECO:0007669"/>
    <property type="project" value="UniProtKB-KW"/>
</dbReference>
<dbReference type="Pfam" id="PF00443">
    <property type="entry name" value="UCH"/>
    <property type="match status" value="1"/>
</dbReference>
<evidence type="ECO:0000256" key="5">
    <source>
        <dbReference type="ARBA" id="ARBA00022771"/>
    </source>
</evidence>
<dbReference type="InterPro" id="IPR050164">
    <property type="entry name" value="Peptidase_C19"/>
</dbReference>
<dbReference type="PROSITE" id="PS00973">
    <property type="entry name" value="USP_2"/>
    <property type="match status" value="1"/>
</dbReference>